<reference evidence="14 15" key="1">
    <citation type="submission" date="2018-08" db="EMBL/GenBank/DDBJ databases">
        <title>Aphanomyces genome sequencing and annotation.</title>
        <authorList>
            <person name="Minardi D."/>
            <person name="Oidtmann B."/>
            <person name="Van Der Giezen M."/>
            <person name="Studholme D.J."/>
        </authorList>
    </citation>
    <scope>NUCLEOTIDE SEQUENCE [LARGE SCALE GENOMIC DNA]</scope>
    <source>
        <strain evidence="14 15">Si</strain>
    </source>
</reference>
<evidence type="ECO:0000256" key="7">
    <source>
        <dbReference type="ARBA" id="ARBA00022840"/>
    </source>
</evidence>
<dbReference type="CDD" id="cd03250">
    <property type="entry name" value="ABCC_MRP_domain1"/>
    <property type="match status" value="1"/>
</dbReference>
<evidence type="ECO:0000256" key="2">
    <source>
        <dbReference type="ARBA" id="ARBA00009726"/>
    </source>
</evidence>
<feature type="transmembrane region" description="Helical" evidence="11">
    <location>
        <begin position="212"/>
        <end position="233"/>
    </location>
</feature>
<evidence type="ECO:0000256" key="1">
    <source>
        <dbReference type="ARBA" id="ARBA00004128"/>
    </source>
</evidence>
<accession>A0A3R6W6M0</accession>
<dbReference type="SUPFAM" id="SSF90123">
    <property type="entry name" value="ABC transporter transmembrane region"/>
    <property type="match status" value="2"/>
</dbReference>
<dbReference type="InterPro" id="IPR050173">
    <property type="entry name" value="ABC_transporter_C-like"/>
</dbReference>
<evidence type="ECO:0000313" key="14">
    <source>
        <dbReference type="EMBL" id="RHY38344.1"/>
    </source>
</evidence>
<keyword evidence="6" id="KW-0547">Nucleotide-binding</keyword>
<dbReference type="PANTHER" id="PTHR24223:SF443">
    <property type="entry name" value="MULTIDRUG-RESISTANCE LIKE PROTEIN 1, ISOFORM I"/>
    <property type="match status" value="1"/>
</dbReference>
<feature type="transmembrane region" description="Helical" evidence="11">
    <location>
        <begin position="254"/>
        <end position="273"/>
    </location>
</feature>
<evidence type="ECO:0000256" key="6">
    <source>
        <dbReference type="ARBA" id="ARBA00022741"/>
    </source>
</evidence>
<dbReference type="Gene3D" id="3.40.50.300">
    <property type="entry name" value="P-loop containing nucleotide triphosphate hydrolases"/>
    <property type="match status" value="2"/>
</dbReference>
<dbReference type="InterPro" id="IPR011527">
    <property type="entry name" value="ABC1_TM_dom"/>
</dbReference>
<feature type="transmembrane region" description="Helical" evidence="11">
    <location>
        <begin position="768"/>
        <end position="795"/>
    </location>
</feature>
<feature type="region of interest" description="Disordered" evidence="10">
    <location>
        <begin position="574"/>
        <end position="595"/>
    </location>
</feature>
<name>A0A3R6W6M0_APHAT</name>
<dbReference type="GO" id="GO:0005524">
    <property type="term" value="F:ATP binding"/>
    <property type="evidence" value="ECO:0007669"/>
    <property type="project" value="UniProtKB-KW"/>
</dbReference>
<feature type="domain" description="ABC transmembrane type-1" evidence="13">
    <location>
        <begin position="94"/>
        <end position="225"/>
    </location>
</feature>
<dbReference type="CDD" id="cd18603">
    <property type="entry name" value="ABC_6TM_MRP1_2_3_6_D2_like"/>
    <property type="match status" value="1"/>
</dbReference>
<keyword evidence="8 11" id="KW-1133">Transmembrane helix</keyword>
<dbReference type="InterPro" id="IPR017871">
    <property type="entry name" value="ABC_transporter-like_CS"/>
</dbReference>
<evidence type="ECO:0000256" key="10">
    <source>
        <dbReference type="SAM" id="MobiDB-lite"/>
    </source>
</evidence>
<dbReference type="GO" id="GO:0016887">
    <property type="term" value="F:ATP hydrolysis activity"/>
    <property type="evidence" value="ECO:0007669"/>
    <property type="project" value="InterPro"/>
</dbReference>
<feature type="domain" description="ABC transporter" evidence="12">
    <location>
        <begin position="338"/>
        <end position="569"/>
    </location>
</feature>
<feature type="transmembrane region" description="Helical" evidence="11">
    <location>
        <begin position="893"/>
        <end position="914"/>
    </location>
</feature>
<dbReference type="Pfam" id="PF00005">
    <property type="entry name" value="ABC_tran"/>
    <property type="match status" value="2"/>
</dbReference>
<evidence type="ECO:0000256" key="9">
    <source>
        <dbReference type="ARBA" id="ARBA00023136"/>
    </source>
</evidence>
<evidence type="ECO:0000256" key="3">
    <source>
        <dbReference type="ARBA" id="ARBA00022448"/>
    </source>
</evidence>
<evidence type="ECO:0000259" key="13">
    <source>
        <dbReference type="PROSITE" id="PS50929"/>
    </source>
</evidence>
<evidence type="ECO:0000259" key="12">
    <source>
        <dbReference type="PROSITE" id="PS50893"/>
    </source>
</evidence>
<dbReference type="VEuPathDB" id="FungiDB:H257_06450"/>
<dbReference type="InterPro" id="IPR003439">
    <property type="entry name" value="ABC_transporter-like_ATP-bd"/>
</dbReference>
<gene>
    <name evidence="14" type="ORF">DYB34_003537</name>
</gene>
<organism evidence="14 15">
    <name type="scientific">Aphanomyces astaci</name>
    <name type="common">Crayfish plague agent</name>
    <dbReference type="NCBI Taxonomy" id="112090"/>
    <lineage>
        <taxon>Eukaryota</taxon>
        <taxon>Sar</taxon>
        <taxon>Stramenopiles</taxon>
        <taxon>Oomycota</taxon>
        <taxon>Saprolegniomycetes</taxon>
        <taxon>Saprolegniales</taxon>
        <taxon>Verrucalvaceae</taxon>
        <taxon>Aphanomyces</taxon>
    </lineage>
</organism>
<dbReference type="GO" id="GO:0140359">
    <property type="term" value="F:ABC-type transporter activity"/>
    <property type="evidence" value="ECO:0007669"/>
    <property type="project" value="InterPro"/>
</dbReference>
<feature type="transmembrane region" description="Helical" evidence="11">
    <location>
        <begin position="866"/>
        <end position="887"/>
    </location>
</feature>
<dbReference type="InterPro" id="IPR027417">
    <property type="entry name" value="P-loop_NTPase"/>
</dbReference>
<dbReference type="Pfam" id="PF00664">
    <property type="entry name" value="ABC_membrane"/>
    <property type="match status" value="2"/>
</dbReference>
<dbReference type="FunFam" id="3.40.50.300:FF:000997">
    <property type="entry name" value="Multidrug resistance-associated protein 1"/>
    <property type="match status" value="1"/>
</dbReference>
<comment type="subcellular location">
    <subcellularLocation>
        <location evidence="1">Vacuole membrane</location>
        <topology evidence="1">Multi-pass membrane protein</topology>
    </subcellularLocation>
</comment>
<dbReference type="Proteomes" id="UP000283543">
    <property type="component" value="Unassembled WGS sequence"/>
</dbReference>
<evidence type="ECO:0000256" key="4">
    <source>
        <dbReference type="ARBA" id="ARBA00022692"/>
    </source>
</evidence>
<dbReference type="FunFam" id="3.40.50.300:FF:000610">
    <property type="entry name" value="Multidrug resistance-associated ABC transporter"/>
    <property type="match status" value="1"/>
</dbReference>
<dbReference type="EMBL" id="QUTB01011198">
    <property type="protein sequence ID" value="RHY38344.1"/>
    <property type="molecule type" value="Genomic_DNA"/>
</dbReference>
<dbReference type="Gene3D" id="1.20.1560.10">
    <property type="entry name" value="ABC transporter type 1, transmembrane domain"/>
    <property type="match status" value="3"/>
</dbReference>
<dbReference type="InterPro" id="IPR003593">
    <property type="entry name" value="AAA+_ATPase"/>
</dbReference>
<feature type="domain" description="ABC transmembrane type-1" evidence="13">
    <location>
        <begin position="646"/>
        <end position="926"/>
    </location>
</feature>
<evidence type="ECO:0000256" key="8">
    <source>
        <dbReference type="ARBA" id="ARBA00022989"/>
    </source>
</evidence>
<dbReference type="GO" id="GO:0005774">
    <property type="term" value="C:vacuolar membrane"/>
    <property type="evidence" value="ECO:0007669"/>
    <property type="project" value="UniProtKB-SubCell"/>
</dbReference>
<proteinExistence type="inferred from homology"/>
<comment type="caution">
    <text evidence="14">The sequence shown here is derived from an EMBL/GenBank/DDBJ whole genome shotgun (WGS) entry which is preliminary data.</text>
</comment>
<dbReference type="SUPFAM" id="SSF52540">
    <property type="entry name" value="P-loop containing nucleoside triphosphate hydrolases"/>
    <property type="match status" value="2"/>
</dbReference>
<dbReference type="SMART" id="SM00382">
    <property type="entry name" value="AAA"/>
    <property type="match status" value="2"/>
</dbReference>
<dbReference type="PROSITE" id="PS00211">
    <property type="entry name" value="ABC_TRANSPORTER_1"/>
    <property type="match status" value="2"/>
</dbReference>
<keyword evidence="4 11" id="KW-0812">Transmembrane</keyword>
<dbReference type="PANTHER" id="PTHR24223">
    <property type="entry name" value="ATP-BINDING CASSETTE SUB-FAMILY C"/>
    <property type="match status" value="1"/>
</dbReference>
<dbReference type="InterPro" id="IPR036640">
    <property type="entry name" value="ABC1_TM_sf"/>
</dbReference>
<feature type="transmembrane region" description="Helical" evidence="11">
    <location>
        <begin position="683"/>
        <end position="707"/>
    </location>
</feature>
<feature type="transmembrane region" description="Helical" evidence="11">
    <location>
        <begin position="285"/>
        <end position="307"/>
    </location>
</feature>
<evidence type="ECO:0000256" key="5">
    <source>
        <dbReference type="ARBA" id="ARBA00022737"/>
    </source>
</evidence>
<dbReference type="PROSITE" id="PS50893">
    <property type="entry name" value="ABC_TRANSPORTER_2"/>
    <property type="match status" value="2"/>
</dbReference>
<dbReference type="AlphaFoldDB" id="A0A3R6W6M0"/>
<feature type="compositionally biased region" description="Acidic residues" evidence="10">
    <location>
        <begin position="580"/>
        <end position="591"/>
    </location>
</feature>
<keyword evidence="5" id="KW-0677">Repeat</keyword>
<feature type="domain" description="ABC transporter" evidence="12">
    <location>
        <begin position="964"/>
        <end position="1188"/>
    </location>
</feature>
<sequence>MEQQRPLLSRTASLSDSCPEKKGCLSSMLFTWMNPLMDLGNRRPLEMDDLFQLNPDLRADAASARFSACWDMELQKASPSLASALFRAFGAKFVAAGVLRFVRDALQFIGPFVLQRVIAFLLTPDAALSDGLVYVALIFVGGIFQSFCFRNYMYFVFETGLLFRSAIVTAVYRKSLVLSAGAMAGRSVGEITNLMSIDAQRLQDLLGDLHAIWYKFTLFISSFTVVVAVVAAFRTDELRQLTSYLLARTASTSLFNGVPSLVTIATFTTYVVLGHSMDTSTALTSLSLFAIMRFPLFVLPTVINAIVEASVSFQRLQAFLLEAERTPVGSGALEATGILLERAAFSWEQPVLPKRRASALDDTVSDVSFQMQTQGICAVVGGVGSGKSTLLSGLLGDAPCTQGTVSMRGSVAYVSQQPFIQNATLRDNICFGLPYEYGRYTAAVGVCCLEADLRVLPGGDLTEIGERGINLSGGQRTRVALARAVYQDADIYLLDDVLAAVDAHVGATIFRECIRGFLGGKIVVMVTNNLQVLPQCDSVLVLSQGRVVEHDSFAHLVQIPDGYLAGMVANFKESDAPESQTEDNEPNDDEFGTTPGHALVRVPSSEVADKACSLMAGEDRSTGDVPWSVFAIWIQACGGPYVAGRVLAVFVLAQATNIAATLWLSYWSDQDQRLDVRSHRQGLFVFIGLNFAFALLIYLRVLGLYLAGLQASRALFSAMFTQVLRAPMHFFDTTPLGRIINRMSKDMYAVDEDIPSTWANVLSTLCSVAATLATIVVVTPWFVTALVPLVCFYAASQRFFVKTSRELQRLESISRSPIYALTAETLDGLPTIRAYKVERSFQKRYMDLLDCNQRAYFLNFSANCWLGLRLEVSGAMVASFATLFVVLNHSRTSAAFAGLAGVSLTYAFSVTPALNMSVRYLSQLQTQMVSVERVQAYAAMPTERPLRSLVPPPPQWPQNGRIVFESVDLRYRVGMPRVLRNLCCTIHGGEKVGVVGRTGAGKSSLVVALMRLAEVHGGRITLDDVDISAIGLHDLREKISIIPQDSVLFSGTLRSNVDPFHMYNDEALWAALKRVQMPATSLDDVVDGGNFSVGERQLMCIARALLKRSRVILMDEATASVDPDTDRSVQRSLREVFCDCTCITIAHRLHTIMDSDRILVMDGGSAVEFDTPKNLLKRRASLFASLVAHSQTS</sequence>
<keyword evidence="3" id="KW-0813">Transport</keyword>
<comment type="similarity">
    <text evidence="2">Belongs to the ABC transporter superfamily. ABCC family. Conjugate transporter (TC 3.A.1.208) subfamily.</text>
</comment>
<protein>
    <submittedName>
        <fullName evidence="14">Uncharacterized protein</fullName>
    </submittedName>
</protein>
<keyword evidence="7" id="KW-0067">ATP-binding</keyword>
<evidence type="ECO:0000313" key="15">
    <source>
        <dbReference type="Proteomes" id="UP000283543"/>
    </source>
</evidence>
<dbReference type="FunFam" id="1.20.1560.10:FF:000063">
    <property type="entry name" value="Multidrug resistance protein ABC transporter"/>
    <property type="match status" value="1"/>
</dbReference>
<dbReference type="PROSITE" id="PS50929">
    <property type="entry name" value="ABC_TM1F"/>
    <property type="match status" value="2"/>
</dbReference>
<evidence type="ECO:0000256" key="11">
    <source>
        <dbReference type="SAM" id="Phobius"/>
    </source>
</evidence>
<keyword evidence="9 11" id="KW-0472">Membrane</keyword>
<dbReference type="CDD" id="cd03244">
    <property type="entry name" value="ABCC_MRP_domain2"/>
    <property type="match status" value="1"/>
</dbReference>